<feature type="domain" description="DUF4218" evidence="2">
    <location>
        <begin position="137"/>
        <end position="233"/>
    </location>
</feature>
<evidence type="ECO:0000313" key="4">
    <source>
        <dbReference type="Proteomes" id="UP001054821"/>
    </source>
</evidence>
<comment type="caution">
    <text evidence="3">The sequence shown here is derived from an EMBL/GenBank/DDBJ whole genome shotgun (WGS) entry which is preliminary data.</text>
</comment>
<organism evidence="3 4">
    <name type="scientific">Prunus dulcis</name>
    <name type="common">Almond</name>
    <name type="synonym">Amygdalus dulcis</name>
    <dbReference type="NCBI Taxonomy" id="3755"/>
    <lineage>
        <taxon>Eukaryota</taxon>
        <taxon>Viridiplantae</taxon>
        <taxon>Streptophyta</taxon>
        <taxon>Embryophyta</taxon>
        <taxon>Tracheophyta</taxon>
        <taxon>Spermatophyta</taxon>
        <taxon>Magnoliopsida</taxon>
        <taxon>eudicotyledons</taxon>
        <taxon>Gunneridae</taxon>
        <taxon>Pentapetalae</taxon>
        <taxon>rosids</taxon>
        <taxon>fabids</taxon>
        <taxon>Rosales</taxon>
        <taxon>Rosaceae</taxon>
        <taxon>Amygdaloideae</taxon>
        <taxon>Amygdaleae</taxon>
        <taxon>Prunus</taxon>
    </lineage>
</organism>
<dbReference type="EMBL" id="JAJFAZ020000005">
    <property type="protein sequence ID" value="KAI5327341.1"/>
    <property type="molecule type" value="Genomic_DNA"/>
</dbReference>
<name>A0AAD4VMI7_PRUDU</name>
<dbReference type="InterPro" id="IPR025452">
    <property type="entry name" value="DUF4218"/>
</dbReference>
<accession>A0AAD4VMI7</accession>
<evidence type="ECO:0000259" key="2">
    <source>
        <dbReference type="Pfam" id="PF13960"/>
    </source>
</evidence>
<dbReference type="PANTHER" id="PTHR48258">
    <property type="entry name" value="DUF4218 DOMAIN-CONTAINING PROTEIN-RELATED"/>
    <property type="match status" value="1"/>
</dbReference>
<protein>
    <recommendedName>
        <fullName evidence="2">DUF4218 domain-containing protein</fullName>
    </recommendedName>
</protein>
<dbReference type="Pfam" id="PF13960">
    <property type="entry name" value="DUF4218"/>
    <property type="match status" value="1"/>
</dbReference>
<evidence type="ECO:0000256" key="1">
    <source>
        <dbReference type="SAM" id="MobiDB-lite"/>
    </source>
</evidence>
<dbReference type="Proteomes" id="UP001054821">
    <property type="component" value="Chromosome 5"/>
</dbReference>
<gene>
    <name evidence="3" type="ORF">L3X38_026737</name>
</gene>
<feature type="region of interest" description="Disordered" evidence="1">
    <location>
        <begin position="300"/>
        <end position="342"/>
    </location>
</feature>
<feature type="compositionally biased region" description="Low complexity" evidence="1">
    <location>
        <begin position="310"/>
        <end position="324"/>
    </location>
</feature>
<reference evidence="3 4" key="1">
    <citation type="journal article" date="2022" name="G3 (Bethesda)">
        <title>Whole-genome sequence and methylome profiling of the almond [Prunus dulcis (Mill.) D.A. Webb] cultivar 'Nonpareil'.</title>
        <authorList>
            <person name="D'Amico-Willman K.M."/>
            <person name="Ouma W.Z."/>
            <person name="Meulia T."/>
            <person name="Sideli G.M."/>
            <person name="Gradziel T.M."/>
            <person name="Fresnedo-Ramirez J."/>
        </authorList>
    </citation>
    <scope>NUCLEOTIDE SEQUENCE [LARGE SCALE GENOMIC DNA]</scope>
    <source>
        <strain evidence="3">Clone GOH B32 T37-40</strain>
    </source>
</reference>
<keyword evidence="4" id="KW-1185">Reference proteome</keyword>
<dbReference type="AlphaFoldDB" id="A0AAD4VMI7"/>
<feature type="compositionally biased region" description="Low complexity" evidence="1">
    <location>
        <begin position="331"/>
        <end position="342"/>
    </location>
</feature>
<proteinExistence type="predicted"/>
<sequence length="463" mass="51993">MHVEKNVFDTLMGTILDIEGKTRDRIKARLHLERMGIRRGLWMNRVSDKTRRDPAFFSIKPNDKKDFLKFVSSVKFSDGYSSNIARCVNVDRGKFTRLKSHDYHVFVQRLLPIGIRHLLPEDVAKLIMLLSRFFSQLTAKTLQKTDINHLRHDIVQVLGKFEKIFPPAFFTSIIHVMVHLPKEALLAGSVNYRWMYSIERLLGELLKAVHNRVNLEGSIIEAWVQYESLTFCGMVGSLAINLDNFVAIVMALDTHALPVRVSGHEMSNLIRSHKAVSTAHSSRPPVQPSSAATTLAQMNHLPVGPGLSHAPASSASSVAQPVSAKHLQHPASTTDTTSTDATIVSGSQPAKKYAGGPCQQLKTARVTRVTNSRINIGYDEWHRVAPTAELHSSLPHDIGHVVQTHCPMQWKSWKVMSDEIKTEVVPVAGIGRDEKRRMARFFWDRCHPKWWPDAAAAAQKQPL</sequence>
<evidence type="ECO:0000313" key="3">
    <source>
        <dbReference type="EMBL" id="KAI5327341.1"/>
    </source>
</evidence>